<dbReference type="PROSITE" id="PS01124">
    <property type="entry name" value="HTH_ARAC_FAMILY_2"/>
    <property type="match status" value="1"/>
</dbReference>
<dbReference type="Proteomes" id="UP000555546">
    <property type="component" value="Unassembled WGS sequence"/>
</dbReference>
<dbReference type="InterPro" id="IPR009057">
    <property type="entry name" value="Homeodomain-like_sf"/>
</dbReference>
<proteinExistence type="predicted"/>
<organism evidence="5 6">
    <name type="scientific">Brucella daejeonensis</name>
    <dbReference type="NCBI Taxonomy" id="659015"/>
    <lineage>
        <taxon>Bacteria</taxon>
        <taxon>Pseudomonadati</taxon>
        <taxon>Pseudomonadota</taxon>
        <taxon>Alphaproteobacteria</taxon>
        <taxon>Hyphomicrobiales</taxon>
        <taxon>Brucellaceae</taxon>
        <taxon>Brucella/Ochrobactrum group</taxon>
        <taxon>Brucella</taxon>
    </lineage>
</organism>
<keyword evidence="2 5" id="KW-0238">DNA-binding</keyword>
<evidence type="ECO:0000256" key="1">
    <source>
        <dbReference type="ARBA" id="ARBA00023015"/>
    </source>
</evidence>
<name>A0A7W9AV69_9HYPH</name>
<dbReference type="SUPFAM" id="SSF46689">
    <property type="entry name" value="Homeodomain-like"/>
    <property type="match status" value="1"/>
</dbReference>
<dbReference type="PROSITE" id="PS00041">
    <property type="entry name" value="HTH_ARAC_FAMILY_1"/>
    <property type="match status" value="1"/>
</dbReference>
<keyword evidence="3" id="KW-0804">Transcription</keyword>
<dbReference type="InterPro" id="IPR020449">
    <property type="entry name" value="Tscrpt_reg_AraC-type_HTH"/>
</dbReference>
<dbReference type="InterPro" id="IPR018060">
    <property type="entry name" value="HTH_AraC"/>
</dbReference>
<gene>
    <name evidence="5" type="ORF">FHS76_001048</name>
</gene>
<evidence type="ECO:0000256" key="3">
    <source>
        <dbReference type="ARBA" id="ARBA00023163"/>
    </source>
</evidence>
<keyword evidence="6" id="KW-1185">Reference proteome</keyword>
<dbReference type="EMBL" id="JACIJG010000003">
    <property type="protein sequence ID" value="MBB5701199.1"/>
    <property type="molecule type" value="Genomic_DNA"/>
</dbReference>
<dbReference type="RefSeq" id="WP_183648982.1">
    <property type="nucleotide sequence ID" value="NZ_JACIJG010000003.1"/>
</dbReference>
<evidence type="ECO:0000313" key="5">
    <source>
        <dbReference type="EMBL" id="MBB5701199.1"/>
    </source>
</evidence>
<dbReference type="PANTHER" id="PTHR46796:SF6">
    <property type="entry name" value="ARAC SUBFAMILY"/>
    <property type="match status" value="1"/>
</dbReference>
<keyword evidence="1" id="KW-0805">Transcription regulation</keyword>
<dbReference type="GO" id="GO:0043565">
    <property type="term" value="F:sequence-specific DNA binding"/>
    <property type="evidence" value="ECO:0007669"/>
    <property type="project" value="InterPro"/>
</dbReference>
<dbReference type="Pfam" id="PF12833">
    <property type="entry name" value="HTH_18"/>
    <property type="match status" value="1"/>
</dbReference>
<dbReference type="GO" id="GO:0003700">
    <property type="term" value="F:DNA-binding transcription factor activity"/>
    <property type="evidence" value="ECO:0007669"/>
    <property type="project" value="InterPro"/>
</dbReference>
<dbReference type="PANTHER" id="PTHR46796">
    <property type="entry name" value="HTH-TYPE TRANSCRIPTIONAL ACTIVATOR RHAS-RELATED"/>
    <property type="match status" value="1"/>
</dbReference>
<sequence>MTSPSDKAAYDLKSEFVERRQSARVPLAPLGEDTGSQNHLVPLVFSTSALEPDAQFSAWQQHVAPLYDVRLPDGVSPKDGFAVCQKIWNLQGMLLIEQTAPPFSYERTAETVRFSPIDHWQIGFLRSGRTWTAVDGRVADNEPGMINIRSLGYPFRGRALATESVSLVIPVDHFAGLGGMPEACNNVTLTGYRAKLLIDFVSALETGLNRITSEELPELRNALRQIVFDTIAPLVREGDASEHAAYLGLMTRARRFIQKNLMSRDLTPDALSRELAISRTHLYQLFEGSGGVLNYIRQKRLLAAREMLADASENRKVSDVAQMLGFETAANFTRAFSQYFGYSPSNVRKSLFRNDGAGDGPADADESVAFASLLRSLAMFDG</sequence>
<dbReference type="AlphaFoldDB" id="A0A7W9AV69"/>
<evidence type="ECO:0000259" key="4">
    <source>
        <dbReference type="PROSITE" id="PS01124"/>
    </source>
</evidence>
<dbReference type="InterPro" id="IPR018062">
    <property type="entry name" value="HTH_AraC-typ_CS"/>
</dbReference>
<dbReference type="SMART" id="SM00342">
    <property type="entry name" value="HTH_ARAC"/>
    <property type="match status" value="1"/>
</dbReference>
<dbReference type="PRINTS" id="PR00032">
    <property type="entry name" value="HTHARAC"/>
</dbReference>
<protein>
    <submittedName>
        <fullName evidence="5">AraC-like DNA-binding protein</fullName>
    </submittedName>
</protein>
<evidence type="ECO:0000313" key="6">
    <source>
        <dbReference type="Proteomes" id="UP000555546"/>
    </source>
</evidence>
<evidence type="ECO:0000256" key="2">
    <source>
        <dbReference type="ARBA" id="ARBA00023125"/>
    </source>
</evidence>
<reference evidence="5 6" key="1">
    <citation type="submission" date="2020-08" db="EMBL/GenBank/DDBJ databases">
        <title>Genomic Encyclopedia of Type Strains, Phase IV (KMG-IV): sequencing the most valuable type-strain genomes for metagenomic binning, comparative biology and taxonomic classification.</title>
        <authorList>
            <person name="Goeker M."/>
        </authorList>
    </citation>
    <scope>NUCLEOTIDE SEQUENCE [LARGE SCALE GENOMIC DNA]</scope>
    <source>
        <strain evidence="5 6">DSM 26944</strain>
    </source>
</reference>
<dbReference type="InterPro" id="IPR050204">
    <property type="entry name" value="AraC_XylS_family_regulators"/>
</dbReference>
<dbReference type="Gene3D" id="1.10.10.60">
    <property type="entry name" value="Homeodomain-like"/>
    <property type="match status" value="1"/>
</dbReference>
<feature type="domain" description="HTH araC/xylS-type" evidence="4">
    <location>
        <begin position="251"/>
        <end position="350"/>
    </location>
</feature>
<accession>A0A7W9AV69</accession>
<comment type="caution">
    <text evidence="5">The sequence shown here is derived from an EMBL/GenBank/DDBJ whole genome shotgun (WGS) entry which is preliminary data.</text>
</comment>